<dbReference type="Proteomes" id="UP000269154">
    <property type="component" value="Unassembled WGS sequence"/>
</dbReference>
<dbReference type="PANTHER" id="PTHR33336:SF15">
    <property type="entry name" value="ABM DOMAIN-CONTAINING PROTEIN"/>
    <property type="match status" value="1"/>
</dbReference>
<sequence length="98" mass="11300">MSEKLYTVAVLKAQQGKFDELVAVLEELARQSRQETGALQYGFYRNQEDPNTILSFEEWQDTDVESAHWETPHLTSAVEKFKDILDGEPIVYKGHQII</sequence>
<keyword evidence="3" id="KW-1185">Reference proteome</keyword>
<keyword evidence="2" id="KW-0503">Monooxygenase</keyword>
<evidence type="ECO:0000313" key="3">
    <source>
        <dbReference type="Proteomes" id="UP000269154"/>
    </source>
</evidence>
<dbReference type="RefSeq" id="WP_124147777.1">
    <property type="nucleotide sequence ID" value="NZ_CAWOKI010000314.1"/>
</dbReference>
<dbReference type="Pfam" id="PF03992">
    <property type="entry name" value="ABM"/>
    <property type="match status" value="1"/>
</dbReference>
<dbReference type="EMBL" id="RCBY01000221">
    <property type="protein sequence ID" value="RQH28057.1"/>
    <property type="molecule type" value="Genomic_DNA"/>
</dbReference>
<comment type="caution">
    <text evidence="2">The sequence shown here is derived from an EMBL/GenBank/DDBJ whole genome shotgun (WGS) entry which is preliminary data.</text>
</comment>
<dbReference type="AlphaFoldDB" id="A0A3N6PXV7"/>
<protein>
    <submittedName>
        <fullName evidence="2">Antibiotic biosynthesis monooxygenase</fullName>
    </submittedName>
</protein>
<dbReference type="Gene3D" id="3.30.70.100">
    <property type="match status" value="1"/>
</dbReference>
<proteinExistence type="predicted"/>
<dbReference type="OrthoDB" id="9806189at2"/>
<reference evidence="2 3" key="1">
    <citation type="journal article" date="2018" name="ACS Chem. Biol.">
        <title>Ketoreductase domain dysfunction expands chemodiversity: malyngamide biosynthesis in the cyanobacterium Okeania hirsuta.</title>
        <authorList>
            <person name="Moss N.A."/>
            <person name="Leao T."/>
            <person name="Rankin M."/>
            <person name="McCullough T.M."/>
            <person name="Qu P."/>
            <person name="Korobeynikov A."/>
            <person name="Smith J.L."/>
            <person name="Gerwick L."/>
            <person name="Gerwick W.H."/>
        </authorList>
    </citation>
    <scope>NUCLEOTIDE SEQUENCE [LARGE SCALE GENOMIC DNA]</scope>
    <source>
        <strain evidence="2 3">PAB10Feb10-1</strain>
    </source>
</reference>
<organism evidence="2 3">
    <name type="scientific">Okeania hirsuta</name>
    <dbReference type="NCBI Taxonomy" id="1458930"/>
    <lineage>
        <taxon>Bacteria</taxon>
        <taxon>Bacillati</taxon>
        <taxon>Cyanobacteriota</taxon>
        <taxon>Cyanophyceae</taxon>
        <taxon>Oscillatoriophycideae</taxon>
        <taxon>Oscillatoriales</taxon>
        <taxon>Microcoleaceae</taxon>
        <taxon>Okeania</taxon>
    </lineage>
</organism>
<dbReference type="PANTHER" id="PTHR33336">
    <property type="entry name" value="QUINOL MONOOXYGENASE YGIN-RELATED"/>
    <property type="match status" value="1"/>
</dbReference>
<gene>
    <name evidence="2" type="ORF">D5R40_26140</name>
</gene>
<dbReference type="PROSITE" id="PS51725">
    <property type="entry name" value="ABM"/>
    <property type="match status" value="1"/>
</dbReference>
<dbReference type="GO" id="GO:0004497">
    <property type="term" value="F:monooxygenase activity"/>
    <property type="evidence" value="ECO:0007669"/>
    <property type="project" value="UniProtKB-KW"/>
</dbReference>
<keyword evidence="2" id="KW-0560">Oxidoreductase</keyword>
<evidence type="ECO:0000259" key="1">
    <source>
        <dbReference type="PROSITE" id="PS51725"/>
    </source>
</evidence>
<accession>A0A3N6PXV7</accession>
<name>A0A3N6PXV7_9CYAN</name>
<evidence type="ECO:0000313" key="2">
    <source>
        <dbReference type="EMBL" id="RQH28057.1"/>
    </source>
</evidence>
<feature type="domain" description="ABM" evidence="1">
    <location>
        <begin position="5"/>
        <end position="93"/>
    </location>
</feature>
<dbReference type="SUPFAM" id="SSF54909">
    <property type="entry name" value="Dimeric alpha+beta barrel"/>
    <property type="match status" value="1"/>
</dbReference>
<dbReference type="InterPro" id="IPR050744">
    <property type="entry name" value="AI-2_Isomerase_LsrG"/>
</dbReference>
<dbReference type="InterPro" id="IPR011008">
    <property type="entry name" value="Dimeric_a/b-barrel"/>
</dbReference>
<dbReference type="InterPro" id="IPR007138">
    <property type="entry name" value="ABM_dom"/>
</dbReference>